<dbReference type="RefSeq" id="WP_006150985.1">
    <property type="nucleotide sequence ID" value="NZ_AFNN01000023.1"/>
</dbReference>
<dbReference type="EMBL" id="AFNN01000023">
    <property type="protein sequence ID" value="EGL85151.1"/>
    <property type="molecule type" value="Genomic_DNA"/>
</dbReference>
<dbReference type="Proteomes" id="UP000010138">
    <property type="component" value="Unassembled WGS sequence"/>
</dbReference>
<comment type="caution">
    <text evidence="1">The sequence shown here is derived from an EMBL/GenBank/DDBJ whole genome shotgun (WGS) entry which is preliminary data.</text>
</comment>
<proteinExistence type="predicted"/>
<name>F5W1H9_9STRE</name>
<accession>F5W1H9</accession>
<organism evidence="1 2">
    <name type="scientific">Streptococcus infantis SK1076</name>
    <dbReference type="NCBI Taxonomy" id="1005705"/>
    <lineage>
        <taxon>Bacteria</taxon>
        <taxon>Bacillati</taxon>
        <taxon>Bacillota</taxon>
        <taxon>Bacilli</taxon>
        <taxon>Lactobacillales</taxon>
        <taxon>Streptococcaceae</taxon>
        <taxon>Streptococcus</taxon>
    </lineage>
</organism>
<dbReference type="OrthoDB" id="2224315at2"/>
<gene>
    <name evidence="1" type="ORF">HMPREF9967_0388</name>
</gene>
<protein>
    <recommendedName>
        <fullName evidence="3">Glycerate kinase</fullName>
    </recommendedName>
</protein>
<reference evidence="1 2" key="1">
    <citation type="submission" date="2011-04" db="EMBL/GenBank/DDBJ databases">
        <authorList>
            <person name="Durkin A.S."/>
            <person name="Radune D."/>
            <person name="Hostetler J."/>
            <person name="Torralba M."/>
            <person name="Gillis M."/>
            <person name="Methe B."/>
            <person name="Sutton G."/>
            <person name="Nelson K.E."/>
        </authorList>
    </citation>
    <scope>NUCLEOTIDE SEQUENCE [LARGE SCALE GENOMIC DNA]</scope>
    <source>
        <strain evidence="1 2">SK1076</strain>
    </source>
</reference>
<evidence type="ECO:0000313" key="1">
    <source>
        <dbReference type="EMBL" id="EGL85151.1"/>
    </source>
</evidence>
<dbReference type="AlphaFoldDB" id="F5W1H9"/>
<sequence>MTKNINEMTQAEFDTLISDIKEKAPKVFLIIQDFVNKKLSSEEVDIFLSMNNEDQLHFINGYQARA</sequence>
<evidence type="ECO:0008006" key="3">
    <source>
        <dbReference type="Google" id="ProtNLM"/>
    </source>
</evidence>
<evidence type="ECO:0000313" key="2">
    <source>
        <dbReference type="Proteomes" id="UP000010138"/>
    </source>
</evidence>